<keyword evidence="2" id="KW-0812">Transmembrane</keyword>
<feature type="transmembrane region" description="Helical" evidence="2">
    <location>
        <begin position="117"/>
        <end position="148"/>
    </location>
</feature>
<dbReference type="Proteomes" id="UP000693892">
    <property type="component" value="Unassembled WGS sequence"/>
</dbReference>
<keyword evidence="2" id="KW-1133">Transmembrane helix</keyword>
<keyword evidence="2" id="KW-0472">Membrane</keyword>
<comment type="caution">
    <text evidence="4">The sequence shown here is derived from an EMBL/GenBank/DDBJ whole genome shotgun (WGS) entry which is preliminary data.</text>
</comment>
<organism evidence="4 5">
    <name type="scientific">Leucobacter soli</name>
    <dbReference type="NCBI Taxonomy" id="2812850"/>
    <lineage>
        <taxon>Bacteria</taxon>
        <taxon>Bacillati</taxon>
        <taxon>Actinomycetota</taxon>
        <taxon>Actinomycetes</taxon>
        <taxon>Micrococcales</taxon>
        <taxon>Microbacteriaceae</taxon>
        <taxon>Leucobacter</taxon>
    </lineage>
</organism>
<feature type="compositionally biased region" description="Pro residues" evidence="1">
    <location>
        <begin position="13"/>
        <end position="38"/>
    </location>
</feature>
<dbReference type="AlphaFoldDB" id="A0A916NKX6"/>
<protein>
    <recommendedName>
        <fullName evidence="3">DUF4190 domain-containing protein</fullName>
    </recommendedName>
</protein>
<evidence type="ECO:0000256" key="1">
    <source>
        <dbReference type="SAM" id="MobiDB-lite"/>
    </source>
</evidence>
<dbReference type="RefSeq" id="WP_218113967.1">
    <property type="nucleotide sequence ID" value="NZ_CAJVAP010000003.1"/>
</dbReference>
<feature type="domain" description="DUF4190" evidence="3">
    <location>
        <begin position="81"/>
        <end position="135"/>
    </location>
</feature>
<keyword evidence="5" id="KW-1185">Reference proteome</keyword>
<gene>
    <name evidence="4" type="ORF">LEUCIP111803_00312</name>
</gene>
<dbReference type="InterPro" id="IPR025241">
    <property type="entry name" value="DUF4190"/>
</dbReference>
<evidence type="ECO:0000313" key="4">
    <source>
        <dbReference type="EMBL" id="CAG7599635.1"/>
    </source>
</evidence>
<evidence type="ECO:0000259" key="3">
    <source>
        <dbReference type="Pfam" id="PF13828"/>
    </source>
</evidence>
<dbReference type="EMBL" id="CAJVAP010000003">
    <property type="protein sequence ID" value="CAG7599635.1"/>
    <property type="molecule type" value="Genomic_DNA"/>
</dbReference>
<sequence length="152" mass="15753">MSNPTDPGAEQPTPAPPAAAPQYPEAPAPEPQYAPPAAPQYAAPAAPQYGAPQYTAPQYGAPQYAAQGVPQYPAAPRTNTLSIIALISAFVLPFVVPVVLGHISLGQIKRTGESGRGMAIAALVLGYIEVGFWVIWAIALMLAITLAATTTY</sequence>
<proteinExistence type="predicted"/>
<evidence type="ECO:0000313" key="5">
    <source>
        <dbReference type="Proteomes" id="UP000693892"/>
    </source>
</evidence>
<name>A0A916NKX6_9MICO</name>
<accession>A0A916NKX6</accession>
<feature type="transmembrane region" description="Helical" evidence="2">
    <location>
        <begin position="83"/>
        <end position="105"/>
    </location>
</feature>
<feature type="region of interest" description="Disordered" evidence="1">
    <location>
        <begin position="1"/>
        <end position="41"/>
    </location>
</feature>
<reference evidence="4" key="1">
    <citation type="submission" date="2021-06" db="EMBL/GenBank/DDBJ databases">
        <authorList>
            <person name="Criscuolo A."/>
        </authorList>
    </citation>
    <scope>NUCLEOTIDE SEQUENCE</scope>
    <source>
        <strain evidence="4">CIP111803</strain>
    </source>
</reference>
<dbReference type="Pfam" id="PF13828">
    <property type="entry name" value="DUF4190"/>
    <property type="match status" value="1"/>
</dbReference>
<evidence type="ECO:0000256" key="2">
    <source>
        <dbReference type="SAM" id="Phobius"/>
    </source>
</evidence>